<name>A0A840N8V2_9BRAD</name>
<dbReference type="Proteomes" id="UP000521227">
    <property type="component" value="Unassembled WGS sequence"/>
</dbReference>
<protein>
    <submittedName>
        <fullName evidence="1">Putative endonuclease</fullName>
    </submittedName>
</protein>
<keyword evidence="1" id="KW-0255">Endonuclease</keyword>
<dbReference type="GO" id="GO:0004519">
    <property type="term" value="F:endonuclease activity"/>
    <property type="evidence" value="ECO:0007669"/>
    <property type="project" value="UniProtKB-KW"/>
</dbReference>
<evidence type="ECO:0000313" key="2">
    <source>
        <dbReference type="Proteomes" id="UP000521227"/>
    </source>
</evidence>
<comment type="caution">
    <text evidence="1">The sequence shown here is derived from an EMBL/GenBank/DDBJ whole genome shotgun (WGS) entry which is preliminary data.</text>
</comment>
<keyword evidence="1" id="KW-0378">Hydrolase</keyword>
<accession>A0A840N8V2</accession>
<organism evidence="1 2">
    <name type="scientific">Afipia massiliensis</name>
    <dbReference type="NCBI Taxonomy" id="211460"/>
    <lineage>
        <taxon>Bacteria</taxon>
        <taxon>Pseudomonadati</taxon>
        <taxon>Pseudomonadota</taxon>
        <taxon>Alphaproteobacteria</taxon>
        <taxon>Hyphomicrobiales</taxon>
        <taxon>Nitrobacteraceae</taxon>
        <taxon>Afipia</taxon>
    </lineage>
</organism>
<dbReference type="AlphaFoldDB" id="A0A840N8V2"/>
<evidence type="ECO:0000313" key="1">
    <source>
        <dbReference type="EMBL" id="MBB5054131.1"/>
    </source>
</evidence>
<proteinExistence type="predicted"/>
<reference evidence="1 2" key="1">
    <citation type="submission" date="2020-08" db="EMBL/GenBank/DDBJ databases">
        <title>Genomic Encyclopedia of Type Strains, Phase IV (KMG-IV): sequencing the most valuable type-strain genomes for metagenomic binning, comparative biology and taxonomic classification.</title>
        <authorList>
            <person name="Goeker M."/>
        </authorList>
    </citation>
    <scope>NUCLEOTIDE SEQUENCE [LARGE SCALE GENOMIC DNA]</scope>
    <source>
        <strain evidence="1 2">DSM 17498</strain>
    </source>
</reference>
<gene>
    <name evidence="1" type="ORF">HNQ36_004133</name>
</gene>
<sequence length="101" mass="11135">MGAHVYILLCADKSFYVGCATEAISPSGSISTIRDIFPVTLIRDDRLNWLGLNISIGSPMRSQPKDRSKVGGRAKKQALIRSDWETVQNFASRRGGQPKQV</sequence>
<keyword evidence="1" id="KW-0540">Nuclease</keyword>
<dbReference type="EMBL" id="JACHIJ010000006">
    <property type="protein sequence ID" value="MBB5054131.1"/>
    <property type="molecule type" value="Genomic_DNA"/>
</dbReference>